<reference evidence="2 3" key="1">
    <citation type="submission" date="2023-05" db="EMBL/GenBank/DDBJ databases">
        <title>Actinoplanes sp. NEAU-A12 genome sequencing.</title>
        <authorList>
            <person name="Wang Z.-S."/>
        </authorList>
    </citation>
    <scope>NUCLEOTIDE SEQUENCE [LARGE SCALE GENOMIC DNA]</scope>
    <source>
        <strain evidence="2 3">NEAU-A12</strain>
    </source>
</reference>
<feature type="signal peptide" evidence="1">
    <location>
        <begin position="1"/>
        <end position="22"/>
    </location>
</feature>
<protein>
    <submittedName>
        <fullName evidence="2">Phospholipase</fullName>
    </submittedName>
</protein>
<comment type="caution">
    <text evidence="2">The sequence shown here is derived from an EMBL/GenBank/DDBJ whole genome shotgun (WGS) entry which is preliminary data.</text>
</comment>
<dbReference type="Pfam" id="PF09056">
    <property type="entry name" value="Phospholip_A2_3"/>
    <property type="match status" value="1"/>
</dbReference>
<sequence>MRRIAVAALLTTALIPAQPARAASIATVTHPSAPAAVTRAELLAGWTQPTAASTAAWDAARADQDRWAAYGFDWSTDLCTRSPEAPFGFVFADACRRHDFGYRNYRADAAFAVHKKRIDEVFRADLRRVCDAYRKAAQPICNAVAWTYHQTVRLLGTA</sequence>
<dbReference type="Proteomes" id="UP001241758">
    <property type="component" value="Unassembled WGS sequence"/>
</dbReference>
<evidence type="ECO:0000256" key="1">
    <source>
        <dbReference type="SAM" id="SignalP"/>
    </source>
</evidence>
<gene>
    <name evidence="2" type="ORF">QLQ12_14835</name>
</gene>
<dbReference type="RefSeq" id="WP_282760296.1">
    <property type="nucleotide sequence ID" value="NZ_JASCTH010000008.1"/>
</dbReference>
<feature type="chain" id="PRO_5045250843" evidence="1">
    <location>
        <begin position="23"/>
        <end position="158"/>
    </location>
</feature>
<dbReference type="SUPFAM" id="SSF48619">
    <property type="entry name" value="Phospholipase A2, PLA2"/>
    <property type="match status" value="1"/>
</dbReference>
<dbReference type="EMBL" id="JASCTH010000008">
    <property type="protein sequence ID" value="MDI6099873.1"/>
    <property type="molecule type" value="Genomic_DNA"/>
</dbReference>
<evidence type="ECO:0000313" key="2">
    <source>
        <dbReference type="EMBL" id="MDI6099873.1"/>
    </source>
</evidence>
<keyword evidence="3" id="KW-1185">Reference proteome</keyword>
<accession>A0ABT6WJH8</accession>
<evidence type="ECO:0000313" key="3">
    <source>
        <dbReference type="Proteomes" id="UP001241758"/>
    </source>
</evidence>
<organism evidence="2 3">
    <name type="scientific">Actinoplanes sandaracinus</name>
    <dbReference type="NCBI Taxonomy" id="3045177"/>
    <lineage>
        <taxon>Bacteria</taxon>
        <taxon>Bacillati</taxon>
        <taxon>Actinomycetota</taxon>
        <taxon>Actinomycetes</taxon>
        <taxon>Micromonosporales</taxon>
        <taxon>Micromonosporaceae</taxon>
        <taxon>Actinoplanes</taxon>
    </lineage>
</organism>
<dbReference type="InterPro" id="IPR036444">
    <property type="entry name" value="PLipase_A2_dom_sf"/>
</dbReference>
<dbReference type="InterPro" id="IPR015141">
    <property type="entry name" value="PLipase_A2_prok/fun"/>
</dbReference>
<name>A0ABT6WJH8_9ACTN</name>
<proteinExistence type="predicted"/>
<keyword evidence="1" id="KW-0732">Signal</keyword>
<dbReference type="Gene3D" id="1.20.90.10">
    <property type="entry name" value="Phospholipase A2 domain"/>
    <property type="match status" value="1"/>
</dbReference>